<dbReference type="GO" id="GO:0005524">
    <property type="term" value="F:ATP binding"/>
    <property type="evidence" value="ECO:0007669"/>
    <property type="project" value="UniProtKB-KW"/>
</dbReference>
<dbReference type="EMBL" id="CAMPGE010001962">
    <property type="protein sequence ID" value="CAI2360767.1"/>
    <property type="molecule type" value="Genomic_DNA"/>
</dbReference>
<evidence type="ECO:0000256" key="5">
    <source>
        <dbReference type="ARBA" id="ARBA00022840"/>
    </source>
</evidence>
<dbReference type="AlphaFoldDB" id="A0AAD1X6L6"/>
<dbReference type="InterPro" id="IPR008271">
    <property type="entry name" value="Ser/Thr_kinase_AS"/>
</dbReference>
<protein>
    <recommendedName>
        <fullName evidence="7">Protein kinase domain-containing protein</fullName>
    </recommendedName>
</protein>
<comment type="caution">
    <text evidence="8">The sequence shown here is derived from an EMBL/GenBank/DDBJ whole genome shotgun (WGS) entry which is preliminary data.</text>
</comment>
<dbReference type="FunFam" id="1.10.510.10:FF:000465">
    <property type="entry name" value="Non-specific serine/threonine protein kinase"/>
    <property type="match status" value="1"/>
</dbReference>
<dbReference type="PROSITE" id="PS00108">
    <property type="entry name" value="PROTEIN_KINASE_ST"/>
    <property type="match status" value="1"/>
</dbReference>
<gene>
    <name evidence="8" type="ORF">ECRASSUSDP1_LOCUS2072</name>
</gene>
<dbReference type="SMART" id="SM00220">
    <property type="entry name" value="S_TKc"/>
    <property type="match status" value="1"/>
</dbReference>
<dbReference type="PROSITE" id="PS50011">
    <property type="entry name" value="PROTEIN_KINASE_DOM"/>
    <property type="match status" value="1"/>
</dbReference>
<keyword evidence="2" id="KW-0808">Transferase</keyword>
<evidence type="ECO:0000259" key="7">
    <source>
        <dbReference type="PROSITE" id="PS50011"/>
    </source>
</evidence>
<name>A0AAD1X6L6_EUPCR</name>
<proteinExistence type="predicted"/>
<dbReference type="SUPFAM" id="SSF56112">
    <property type="entry name" value="Protein kinase-like (PK-like)"/>
    <property type="match status" value="1"/>
</dbReference>
<evidence type="ECO:0000256" key="6">
    <source>
        <dbReference type="SAM" id="MobiDB-lite"/>
    </source>
</evidence>
<dbReference type="Pfam" id="PF00069">
    <property type="entry name" value="Pkinase"/>
    <property type="match status" value="1"/>
</dbReference>
<sequence length="603" mass="70354">MRLQNLTTSLETLATYTIETGDYGIFRKKSKFSITNFDLLFFTNKSGNEIRRKVPISHVAGLSKKMKCSSKSLLIHIRGGADEFFYTTNRDEIMDLVKRLYAYSKKDNLPVFAPAESKLVHYCTTKDEGEQGLTRMPSRDCALPYEDILEDGKDDEPESPKVDKFDEIPARNPTRHDPNYAKHYNNEDYLKKQQNELKDNKENKVIRSKMIHNKPAADERSRGYVFNQKLVKPPNVSRFQKWSSEDTPNDFESDKLLAGTTNLADKRHKAPKDDAHKKYSPSKNQFIDFEEEKIEIVYEEVDDEFDESPKCRTDVSLDDFRVRKVIDKGSFGEVFLTEYLPDGKKYAMKRIKKSILTDKSLKESTENEKEILMNLNHPFLLTMTYLIENEKRYYFFLEYIAGGNMYKNMFKVKRFEEEAVKFYVAQLALGLNYLHENNLVHRDLKLENVLMGEDGYIKLCDFGLAKLLNISSEVTYTFCGTTEYLAPEIVSNSGHSFSVDWWTLGIICYELCCGRTPFFHKNPHMVTKLIQKGKLIFPDPVKHKIFMSEEMKDFITKLLIRNPEERLGHNNSDEIFNHPWLETVKLDKIKEKLIKPPYYPECD</sequence>
<keyword evidence="3" id="KW-0547">Nucleotide-binding</keyword>
<feature type="compositionally biased region" description="Basic and acidic residues" evidence="6">
    <location>
        <begin position="158"/>
        <end position="182"/>
    </location>
</feature>
<dbReference type="InterPro" id="IPR045270">
    <property type="entry name" value="STKc_AGC"/>
</dbReference>
<dbReference type="Gene3D" id="3.30.200.20">
    <property type="entry name" value="Phosphorylase Kinase, domain 1"/>
    <property type="match status" value="1"/>
</dbReference>
<evidence type="ECO:0000313" key="8">
    <source>
        <dbReference type="EMBL" id="CAI2360767.1"/>
    </source>
</evidence>
<feature type="region of interest" description="Disordered" evidence="6">
    <location>
        <begin position="149"/>
        <end position="182"/>
    </location>
</feature>
<dbReference type="InterPro" id="IPR000719">
    <property type="entry name" value="Prot_kinase_dom"/>
</dbReference>
<keyword evidence="9" id="KW-1185">Reference proteome</keyword>
<evidence type="ECO:0000313" key="9">
    <source>
        <dbReference type="Proteomes" id="UP001295684"/>
    </source>
</evidence>
<dbReference type="PANTHER" id="PTHR24353:SF37">
    <property type="entry name" value="CAMP-DEPENDENT PROTEIN KINASE CATALYTIC SUBUNIT PRKX"/>
    <property type="match status" value="1"/>
</dbReference>
<evidence type="ECO:0000256" key="4">
    <source>
        <dbReference type="ARBA" id="ARBA00022777"/>
    </source>
</evidence>
<keyword evidence="5" id="KW-0067">ATP-binding</keyword>
<dbReference type="CDD" id="cd05123">
    <property type="entry name" value="STKc_AGC"/>
    <property type="match status" value="1"/>
</dbReference>
<dbReference type="PANTHER" id="PTHR24353">
    <property type="entry name" value="CYCLIC NUCLEOTIDE-DEPENDENT PROTEIN KINASE"/>
    <property type="match status" value="1"/>
</dbReference>
<feature type="domain" description="Protein kinase" evidence="7">
    <location>
        <begin position="320"/>
        <end position="581"/>
    </location>
</feature>
<accession>A0AAD1X6L6</accession>
<evidence type="ECO:0000256" key="3">
    <source>
        <dbReference type="ARBA" id="ARBA00022741"/>
    </source>
</evidence>
<dbReference type="Proteomes" id="UP001295684">
    <property type="component" value="Unassembled WGS sequence"/>
</dbReference>
<dbReference type="Gene3D" id="1.10.510.10">
    <property type="entry name" value="Transferase(Phosphotransferase) domain 1"/>
    <property type="match status" value="1"/>
</dbReference>
<evidence type="ECO:0000256" key="1">
    <source>
        <dbReference type="ARBA" id="ARBA00022527"/>
    </source>
</evidence>
<dbReference type="GO" id="GO:0005952">
    <property type="term" value="C:cAMP-dependent protein kinase complex"/>
    <property type="evidence" value="ECO:0007669"/>
    <property type="project" value="TreeGrafter"/>
</dbReference>
<evidence type="ECO:0000256" key="2">
    <source>
        <dbReference type="ARBA" id="ARBA00022679"/>
    </source>
</evidence>
<dbReference type="InterPro" id="IPR011009">
    <property type="entry name" value="Kinase-like_dom_sf"/>
</dbReference>
<keyword evidence="4" id="KW-0418">Kinase</keyword>
<dbReference type="GO" id="GO:0004691">
    <property type="term" value="F:cAMP-dependent protein kinase activity"/>
    <property type="evidence" value="ECO:0007669"/>
    <property type="project" value="TreeGrafter"/>
</dbReference>
<organism evidence="8 9">
    <name type="scientific">Euplotes crassus</name>
    <dbReference type="NCBI Taxonomy" id="5936"/>
    <lineage>
        <taxon>Eukaryota</taxon>
        <taxon>Sar</taxon>
        <taxon>Alveolata</taxon>
        <taxon>Ciliophora</taxon>
        <taxon>Intramacronucleata</taxon>
        <taxon>Spirotrichea</taxon>
        <taxon>Hypotrichia</taxon>
        <taxon>Euplotida</taxon>
        <taxon>Euplotidae</taxon>
        <taxon>Moneuplotes</taxon>
    </lineage>
</organism>
<keyword evidence="1" id="KW-0723">Serine/threonine-protein kinase</keyword>
<reference evidence="8" key="1">
    <citation type="submission" date="2023-07" db="EMBL/GenBank/DDBJ databases">
        <authorList>
            <consortium name="AG Swart"/>
            <person name="Singh M."/>
            <person name="Singh A."/>
            <person name="Seah K."/>
            <person name="Emmerich C."/>
        </authorList>
    </citation>
    <scope>NUCLEOTIDE SEQUENCE</scope>
    <source>
        <strain evidence="8">DP1</strain>
    </source>
</reference>